<dbReference type="Pfam" id="PF01627">
    <property type="entry name" value="Hpt"/>
    <property type="match status" value="1"/>
</dbReference>
<dbReference type="Gene3D" id="3.40.50.2300">
    <property type="match status" value="2"/>
</dbReference>
<dbReference type="EC" id="2.7.13.3" evidence="2"/>
<evidence type="ECO:0000256" key="3">
    <source>
        <dbReference type="ARBA" id="ARBA00022553"/>
    </source>
</evidence>
<dbReference type="EMBL" id="DF820456">
    <property type="protein sequence ID" value="GAK50525.1"/>
    <property type="molecule type" value="Genomic_DNA"/>
</dbReference>
<reference evidence="17" key="1">
    <citation type="journal article" date="2015" name="PeerJ">
        <title>First genomic representation of candidate bacterial phylum KSB3 points to enhanced environmental sensing as a trigger of wastewater bulking.</title>
        <authorList>
            <person name="Sekiguchi Y."/>
            <person name="Ohashi A."/>
            <person name="Parks D.H."/>
            <person name="Yamauchi T."/>
            <person name="Tyson G.W."/>
            <person name="Hugenholtz P."/>
        </authorList>
    </citation>
    <scope>NUCLEOTIDE SEQUENCE [LARGE SCALE GENOMIC DNA]</scope>
</reference>
<comment type="subunit">
    <text evidence="9">At low DSF concentrations, interacts with RpfF.</text>
</comment>
<dbReference type="SMART" id="SM00448">
    <property type="entry name" value="REC"/>
    <property type="match status" value="2"/>
</dbReference>
<dbReference type="CDD" id="cd17546">
    <property type="entry name" value="REC_hyHK_CKI1_RcsC-like"/>
    <property type="match status" value="1"/>
</dbReference>
<evidence type="ECO:0000256" key="13">
    <source>
        <dbReference type="SAM" id="Coils"/>
    </source>
</evidence>
<feature type="domain" description="Response regulatory" evidence="15">
    <location>
        <begin position="439"/>
        <end position="560"/>
    </location>
</feature>
<dbReference type="SUPFAM" id="SSF55785">
    <property type="entry name" value="PYP-like sensor domain (PAS domain)"/>
    <property type="match status" value="1"/>
</dbReference>
<dbReference type="InterPro" id="IPR008207">
    <property type="entry name" value="Sig_transdc_His_kin_Hpt_dom"/>
</dbReference>
<dbReference type="SUPFAM" id="SSF47384">
    <property type="entry name" value="Homodimeric domain of signal transducing histidine kinase"/>
    <property type="match status" value="1"/>
</dbReference>
<dbReference type="CDD" id="cd00082">
    <property type="entry name" value="HisKA"/>
    <property type="match status" value="1"/>
</dbReference>
<dbReference type="PANTHER" id="PTHR45339:SF5">
    <property type="entry name" value="HISTIDINE KINASE"/>
    <property type="match status" value="1"/>
</dbReference>
<dbReference type="Proteomes" id="UP000030700">
    <property type="component" value="Unassembled WGS sequence"/>
</dbReference>
<evidence type="ECO:0000256" key="10">
    <source>
        <dbReference type="ARBA" id="ARBA00068150"/>
    </source>
</evidence>
<dbReference type="InterPro" id="IPR001789">
    <property type="entry name" value="Sig_transdc_resp-reg_receiver"/>
</dbReference>
<dbReference type="GO" id="GO:0005886">
    <property type="term" value="C:plasma membrane"/>
    <property type="evidence" value="ECO:0007669"/>
    <property type="project" value="UniProtKB-SubCell"/>
</dbReference>
<dbReference type="GO" id="GO:0000155">
    <property type="term" value="F:phosphorelay sensor kinase activity"/>
    <property type="evidence" value="ECO:0007669"/>
    <property type="project" value="InterPro"/>
</dbReference>
<dbReference type="Pfam" id="PF02518">
    <property type="entry name" value="HATPase_c"/>
    <property type="match status" value="1"/>
</dbReference>
<dbReference type="CDD" id="cd00156">
    <property type="entry name" value="REC"/>
    <property type="match status" value="1"/>
</dbReference>
<keyword evidence="6 17" id="KW-0418">Kinase</keyword>
<evidence type="ECO:0000256" key="4">
    <source>
        <dbReference type="ARBA" id="ARBA00022679"/>
    </source>
</evidence>
<feature type="domain" description="Response regulatory" evidence="15">
    <location>
        <begin position="591"/>
        <end position="709"/>
    </location>
</feature>
<dbReference type="GO" id="GO:0005524">
    <property type="term" value="F:ATP binding"/>
    <property type="evidence" value="ECO:0007669"/>
    <property type="project" value="UniProtKB-KW"/>
</dbReference>
<feature type="modified residue" description="4-aspartylphosphate" evidence="12">
    <location>
        <position position="640"/>
    </location>
</feature>
<dbReference type="PRINTS" id="PR00344">
    <property type="entry name" value="BCTRLSENSOR"/>
</dbReference>
<feature type="modified residue" description="4-aspartylphosphate" evidence="12">
    <location>
        <position position="493"/>
    </location>
</feature>
<dbReference type="Gene3D" id="3.30.565.10">
    <property type="entry name" value="Histidine kinase-like ATPase, C-terminal domain"/>
    <property type="match status" value="1"/>
</dbReference>
<gene>
    <name evidence="17" type="ORF">U14_01756</name>
</gene>
<dbReference type="InterPro" id="IPR011006">
    <property type="entry name" value="CheY-like_superfamily"/>
</dbReference>
<keyword evidence="8" id="KW-0902">Two-component regulatory system</keyword>
<dbReference type="Pfam" id="PF08448">
    <property type="entry name" value="PAS_4"/>
    <property type="match status" value="1"/>
</dbReference>
<feature type="domain" description="Histidine kinase" evidence="14">
    <location>
        <begin position="193"/>
        <end position="417"/>
    </location>
</feature>
<dbReference type="SUPFAM" id="SSF55874">
    <property type="entry name" value="ATPase domain of HSP90 chaperone/DNA topoisomerase II/histidine kinase"/>
    <property type="match status" value="1"/>
</dbReference>
<dbReference type="STRING" id="1499966.U14_01756"/>
<dbReference type="InterPro" id="IPR013656">
    <property type="entry name" value="PAS_4"/>
</dbReference>
<feature type="domain" description="HPt" evidence="16">
    <location>
        <begin position="745"/>
        <end position="842"/>
    </location>
</feature>
<protein>
    <recommendedName>
        <fullName evidence="10">Sensory/regulatory protein RpfC</fullName>
        <ecNumber evidence="2">2.7.13.3</ecNumber>
    </recommendedName>
</protein>
<dbReference type="InterPro" id="IPR003594">
    <property type="entry name" value="HATPase_dom"/>
</dbReference>
<name>A0A0S6VSS0_9BACT</name>
<evidence type="ECO:0000313" key="18">
    <source>
        <dbReference type="Proteomes" id="UP000030700"/>
    </source>
</evidence>
<dbReference type="InterPro" id="IPR005467">
    <property type="entry name" value="His_kinase_dom"/>
</dbReference>
<dbReference type="InterPro" id="IPR003661">
    <property type="entry name" value="HisK_dim/P_dom"/>
</dbReference>
<dbReference type="InterPro" id="IPR036890">
    <property type="entry name" value="HATPase_C_sf"/>
</dbReference>
<evidence type="ECO:0000256" key="5">
    <source>
        <dbReference type="ARBA" id="ARBA00022741"/>
    </source>
</evidence>
<dbReference type="SMART" id="SM00388">
    <property type="entry name" value="HisKA"/>
    <property type="match status" value="1"/>
</dbReference>
<evidence type="ECO:0000256" key="1">
    <source>
        <dbReference type="ARBA" id="ARBA00000085"/>
    </source>
</evidence>
<proteinExistence type="predicted"/>
<dbReference type="InterPro" id="IPR035965">
    <property type="entry name" value="PAS-like_dom_sf"/>
</dbReference>
<keyword evidence="18" id="KW-1185">Reference proteome</keyword>
<accession>A0A0S6VSS0</accession>
<keyword evidence="13" id="KW-0175">Coiled coil</keyword>
<sequence>MEAPKRADNELALSKDSLWEHLEKIKKAKQEWEATADSLDELICLVDRQGRVLRTNRTLETWGLGQVWNIKGRLIHDVLHPDCKASTCVLANFLCKAWGELIEGAPSYHEFEDHLLQRHIQVQVRPISLYLANIETQSESFAVVVVHDNTERKRLETQLWQTNAALENARRHAEQKAREAEMANKAKSAFLAAMSHDIRIPMQGVSGILELLLDTDLSNEQQEYLRVAQHSAQSLMKLLADILDFSKIEAGQLEIDYREFDLQHTVATVATMLASRAHHKGVELFWEIEPGLPIHLMGDPVRLQEVLGNLIGNAIKFTEKGEIVLHITQTDARPAMPEVIELHFSVRDTGIGIPVDKQAHIFEAFAQADPTIARQFGGTGLGLAIAHHLVELMHGHLWVESKPGEGSIFHFTARFGVQSTQALRATQQIEHELSLQEVTALIIEDNETNRKILHKLLHAWGIHVSEAHNGHHGVQMILKSHEQHRPYDVILLDSMMPEVSGLDVLREVKHTNLPERIIVMLPGDSEHHKEWKRCQALGVISCLNKPINPSLLFDAIVAILGKETSSLSPNIPIPSEEPSDTPEQAAIGALHILLAEDHEINQMIVEKWVSKRGWKVTSARNGYEVLHAIQQRSFDCILMDIQMPKMDGITATRFIREFEEQTRRHVPIIALTAHAMEGDRDRFLQAGMDGYLAKPLNSQDLYAAVEACVARLTPEEFNGDAASPAPFELPILNMEELLSSFDYDAAFIEELMTTYLKQSSPELLHALREAVTNRDAESLHTAAHRLKGASGVIGAIRVYMSASVLEQMATESRFLDAADVLHELEKQAMQLEQYIEEHLQDYFPQ</sequence>
<dbReference type="SMART" id="SM00387">
    <property type="entry name" value="HATPase_c"/>
    <property type="match status" value="1"/>
</dbReference>
<dbReference type="Gene3D" id="1.20.120.160">
    <property type="entry name" value="HPT domain"/>
    <property type="match status" value="1"/>
</dbReference>
<dbReference type="InterPro" id="IPR036641">
    <property type="entry name" value="HPT_dom_sf"/>
</dbReference>
<dbReference type="PANTHER" id="PTHR45339">
    <property type="entry name" value="HYBRID SIGNAL TRANSDUCTION HISTIDINE KINASE J"/>
    <property type="match status" value="1"/>
</dbReference>
<comment type="catalytic activity">
    <reaction evidence="1">
        <text>ATP + protein L-histidine = ADP + protein N-phospho-L-histidine.</text>
        <dbReference type="EC" id="2.7.13.3"/>
    </reaction>
</comment>
<dbReference type="SUPFAM" id="SSF52172">
    <property type="entry name" value="CheY-like"/>
    <property type="match status" value="2"/>
</dbReference>
<dbReference type="PROSITE" id="PS50894">
    <property type="entry name" value="HPT"/>
    <property type="match status" value="1"/>
</dbReference>
<dbReference type="Gene3D" id="1.10.287.130">
    <property type="match status" value="1"/>
</dbReference>
<evidence type="ECO:0000256" key="11">
    <source>
        <dbReference type="PROSITE-ProRule" id="PRU00110"/>
    </source>
</evidence>
<dbReference type="FunFam" id="3.30.565.10:FF:000010">
    <property type="entry name" value="Sensor histidine kinase RcsC"/>
    <property type="match status" value="1"/>
</dbReference>
<organism evidence="17">
    <name type="scientific">Candidatus Moduliflexus flocculans</name>
    <dbReference type="NCBI Taxonomy" id="1499966"/>
    <lineage>
        <taxon>Bacteria</taxon>
        <taxon>Candidatus Moduliflexota</taxon>
        <taxon>Candidatus Moduliflexia</taxon>
        <taxon>Candidatus Moduliflexales</taxon>
        <taxon>Candidatus Moduliflexaceae</taxon>
    </lineage>
</organism>
<dbReference type="SUPFAM" id="SSF47226">
    <property type="entry name" value="Histidine-containing phosphotransfer domain, HPT domain"/>
    <property type="match status" value="1"/>
</dbReference>
<evidence type="ECO:0000259" key="14">
    <source>
        <dbReference type="PROSITE" id="PS50109"/>
    </source>
</evidence>
<dbReference type="InterPro" id="IPR036097">
    <property type="entry name" value="HisK_dim/P_sf"/>
</dbReference>
<feature type="modified residue" description="Phosphohistidine" evidence="11">
    <location>
        <position position="784"/>
    </location>
</feature>
<evidence type="ECO:0000256" key="12">
    <source>
        <dbReference type="PROSITE-ProRule" id="PRU00169"/>
    </source>
</evidence>
<dbReference type="CDD" id="cd16922">
    <property type="entry name" value="HATPase_EvgS-ArcB-TorS-like"/>
    <property type="match status" value="1"/>
</dbReference>
<dbReference type="Pfam" id="PF00512">
    <property type="entry name" value="HisKA"/>
    <property type="match status" value="1"/>
</dbReference>
<keyword evidence="3 12" id="KW-0597">Phosphoprotein</keyword>
<dbReference type="PROSITE" id="PS50109">
    <property type="entry name" value="HIS_KIN"/>
    <property type="match status" value="1"/>
</dbReference>
<evidence type="ECO:0000259" key="15">
    <source>
        <dbReference type="PROSITE" id="PS50110"/>
    </source>
</evidence>
<keyword evidence="5" id="KW-0547">Nucleotide-binding</keyword>
<feature type="coiled-coil region" evidence="13">
    <location>
        <begin position="152"/>
        <end position="186"/>
    </location>
</feature>
<evidence type="ECO:0000256" key="6">
    <source>
        <dbReference type="ARBA" id="ARBA00022777"/>
    </source>
</evidence>
<evidence type="ECO:0000256" key="8">
    <source>
        <dbReference type="ARBA" id="ARBA00023012"/>
    </source>
</evidence>
<dbReference type="PROSITE" id="PS50110">
    <property type="entry name" value="RESPONSE_REGULATORY"/>
    <property type="match status" value="2"/>
</dbReference>
<dbReference type="Pfam" id="PF00072">
    <property type="entry name" value="Response_reg"/>
    <property type="match status" value="2"/>
</dbReference>
<evidence type="ECO:0000256" key="2">
    <source>
        <dbReference type="ARBA" id="ARBA00012438"/>
    </source>
</evidence>
<evidence type="ECO:0000259" key="16">
    <source>
        <dbReference type="PROSITE" id="PS50894"/>
    </source>
</evidence>
<dbReference type="AlphaFoldDB" id="A0A0S6VSS0"/>
<keyword evidence="4" id="KW-0808">Transferase</keyword>
<evidence type="ECO:0000256" key="7">
    <source>
        <dbReference type="ARBA" id="ARBA00022840"/>
    </source>
</evidence>
<dbReference type="Gene3D" id="3.30.450.20">
    <property type="entry name" value="PAS domain"/>
    <property type="match status" value="1"/>
</dbReference>
<evidence type="ECO:0000313" key="17">
    <source>
        <dbReference type="EMBL" id="GAK50525.1"/>
    </source>
</evidence>
<dbReference type="HOGENOM" id="CLU_000445_114_15_0"/>
<keyword evidence="7" id="KW-0067">ATP-binding</keyword>
<evidence type="ECO:0000256" key="9">
    <source>
        <dbReference type="ARBA" id="ARBA00064003"/>
    </source>
</evidence>
<dbReference type="FunFam" id="1.10.287.130:FF:000002">
    <property type="entry name" value="Two-component osmosensing histidine kinase"/>
    <property type="match status" value="1"/>
</dbReference>
<dbReference type="InterPro" id="IPR004358">
    <property type="entry name" value="Sig_transdc_His_kin-like_C"/>
</dbReference>